<evidence type="ECO:0000256" key="1">
    <source>
        <dbReference type="SAM" id="SignalP"/>
    </source>
</evidence>
<accession>A0A840I433</accession>
<dbReference type="AlphaFoldDB" id="A0A840I433"/>
<keyword evidence="1" id="KW-0732">Signal</keyword>
<keyword evidence="3" id="KW-1185">Reference proteome</keyword>
<sequence length="284" mass="29419">MRLPLLIATLLAASVVQSGAVQDAAVLDVRREDEPAYEPYASDGVIVRLAVAAQDAPEGASLRVEPAAGAALVFQGPGGALPYVLRDAVTANEGAVLALPMRSEGTGSVAEFGAVVSPGYVSPPGTYEALLDLTLLSPSGEVLSQLVAVPLGLLVPARAQVVLAGTSGAFDPALSVAFIDLGTLTDGVFRDVFVTVRANTASEITVSSQNGGVLVHDERADQIVPYRIELDGVSAVLTQPLRVTRSPALDWAGTAYPLRVQVDEVGPVFSGTYRDEIVIDVVPH</sequence>
<dbReference type="EMBL" id="JACHOB010000002">
    <property type="protein sequence ID" value="MBB4658928.1"/>
    <property type="molecule type" value="Genomic_DNA"/>
</dbReference>
<feature type="signal peptide" evidence="1">
    <location>
        <begin position="1"/>
        <end position="20"/>
    </location>
</feature>
<reference evidence="2 3" key="1">
    <citation type="submission" date="2020-08" db="EMBL/GenBank/DDBJ databases">
        <title>Genomic Encyclopedia of Type Strains, Phase IV (KMG-IV): sequencing the most valuable type-strain genomes for metagenomic binning, comparative biology and taxonomic classification.</title>
        <authorList>
            <person name="Goeker M."/>
        </authorList>
    </citation>
    <scope>NUCLEOTIDE SEQUENCE [LARGE SCALE GENOMIC DNA]</scope>
    <source>
        <strain evidence="2 3">DSM 102850</strain>
    </source>
</reference>
<comment type="caution">
    <text evidence="2">The sequence shown here is derived from an EMBL/GenBank/DDBJ whole genome shotgun (WGS) entry which is preliminary data.</text>
</comment>
<evidence type="ECO:0000313" key="2">
    <source>
        <dbReference type="EMBL" id="MBB4658928.1"/>
    </source>
</evidence>
<proteinExistence type="predicted"/>
<dbReference type="RefSeq" id="WP_183817098.1">
    <property type="nucleotide sequence ID" value="NZ_JACHOB010000002.1"/>
</dbReference>
<gene>
    <name evidence="2" type="ORF">GGQ59_001442</name>
</gene>
<evidence type="ECO:0000313" key="3">
    <source>
        <dbReference type="Proteomes" id="UP000563524"/>
    </source>
</evidence>
<name>A0A840I433_9PROT</name>
<protein>
    <submittedName>
        <fullName evidence="2">Uncharacterized protein</fullName>
    </submittedName>
</protein>
<dbReference type="Proteomes" id="UP000563524">
    <property type="component" value="Unassembled WGS sequence"/>
</dbReference>
<organism evidence="2 3">
    <name type="scientific">Parvularcula dongshanensis</name>
    <dbReference type="NCBI Taxonomy" id="1173995"/>
    <lineage>
        <taxon>Bacteria</taxon>
        <taxon>Pseudomonadati</taxon>
        <taxon>Pseudomonadota</taxon>
        <taxon>Alphaproteobacteria</taxon>
        <taxon>Parvularculales</taxon>
        <taxon>Parvularculaceae</taxon>
        <taxon>Parvularcula</taxon>
    </lineage>
</organism>
<feature type="chain" id="PRO_5032722467" evidence="1">
    <location>
        <begin position="21"/>
        <end position="284"/>
    </location>
</feature>